<dbReference type="EMBL" id="CP071091">
    <property type="protein sequence ID" value="QSQ18403.1"/>
    <property type="molecule type" value="Genomic_DNA"/>
</dbReference>
<dbReference type="InterPro" id="IPR011659">
    <property type="entry name" value="WD40"/>
</dbReference>
<gene>
    <name evidence="1" type="ORF">JY572_25235</name>
</gene>
<dbReference type="PROSITE" id="PS51257">
    <property type="entry name" value="PROKAR_LIPOPROTEIN"/>
    <property type="match status" value="1"/>
</dbReference>
<dbReference type="Gene3D" id="2.120.10.30">
    <property type="entry name" value="TolB, C-terminal domain"/>
    <property type="match status" value="1"/>
</dbReference>
<organism evidence="1 2">
    <name type="scientific">Myxococcus landrumensis</name>
    <dbReference type="NCBI Taxonomy" id="2813577"/>
    <lineage>
        <taxon>Bacteria</taxon>
        <taxon>Pseudomonadati</taxon>
        <taxon>Myxococcota</taxon>
        <taxon>Myxococcia</taxon>
        <taxon>Myxococcales</taxon>
        <taxon>Cystobacterineae</taxon>
        <taxon>Myxococcaceae</taxon>
        <taxon>Myxococcus</taxon>
    </lineage>
</organism>
<evidence type="ECO:0000313" key="1">
    <source>
        <dbReference type="EMBL" id="QSQ18403.1"/>
    </source>
</evidence>
<reference evidence="1 2" key="1">
    <citation type="submission" date="2021-02" db="EMBL/GenBank/DDBJ databases">
        <title>De Novo genome assembly of isolated myxobacteria.</title>
        <authorList>
            <person name="Stevens D.C."/>
        </authorList>
    </citation>
    <scope>NUCLEOTIDE SEQUENCE [LARGE SCALE GENOMIC DNA]</scope>
    <source>
        <strain evidence="1 2">SCHIC003</strain>
    </source>
</reference>
<dbReference type="InterPro" id="IPR011042">
    <property type="entry name" value="6-blade_b-propeller_TolB-like"/>
</dbReference>
<proteinExistence type="predicted"/>
<name>A0ABX7NJ19_9BACT</name>
<keyword evidence="2" id="KW-1185">Reference proteome</keyword>
<dbReference type="Pfam" id="PF07676">
    <property type="entry name" value="PD40"/>
    <property type="match status" value="2"/>
</dbReference>
<dbReference type="Proteomes" id="UP000663090">
    <property type="component" value="Chromosome"/>
</dbReference>
<protein>
    <submittedName>
        <fullName evidence="1">PD40 domain-containing protein</fullName>
    </submittedName>
</protein>
<accession>A0ABX7NJ19</accession>
<sequence length="324" mass="33160">MGTRWFVGGILAAGLLSGCEPLDDDGGGGGTGGVLFRQGFAFVREDDRNVFVVDNQGDPNSPQRLTSVGGAYWPSLSRDGRSVVFVQRGASGTSLLTVPSTGGTVATLFSANDPACPRGCSNFRTPAFSPDGRSVVFVYTAGNNSQTALGRVNTDGSGFQELTPNNVIAYGAPSFMPNGTAVVAPAGTSAQQFNQVAFIPLTSGSIVYTSGLGEVSTVANRIVVSPDGTQVVLDGRGSSGGVRTYVAPLANGRVGMVRRVTNYGGVSAQETWPMWTSANQVGFLFVDAGGGDPGIYRATVGVAPSNSVTLAVPSAAEPTYGPVQ</sequence>
<dbReference type="SUPFAM" id="SSF82171">
    <property type="entry name" value="DPP6 N-terminal domain-like"/>
    <property type="match status" value="1"/>
</dbReference>
<evidence type="ECO:0000313" key="2">
    <source>
        <dbReference type="Proteomes" id="UP000663090"/>
    </source>
</evidence>
<dbReference type="RefSeq" id="WP_206720003.1">
    <property type="nucleotide sequence ID" value="NZ_CP071091.1"/>
</dbReference>